<evidence type="ECO:0000313" key="5">
    <source>
        <dbReference type="EMBL" id="KAL3757894.1"/>
    </source>
</evidence>
<evidence type="ECO:0000256" key="3">
    <source>
        <dbReference type="ARBA" id="ARBA00046339"/>
    </source>
</evidence>
<protein>
    <submittedName>
        <fullName evidence="5">Uncharacterized protein</fullName>
    </submittedName>
</protein>
<dbReference type="Pfam" id="PF01730">
    <property type="entry name" value="UreF"/>
    <property type="match status" value="1"/>
</dbReference>
<gene>
    <name evidence="5" type="ORF">ACHAWU_002814</name>
</gene>
<dbReference type="InterPro" id="IPR002669">
    <property type="entry name" value="UreD"/>
</dbReference>
<feature type="compositionally biased region" description="Basic and acidic residues" evidence="4">
    <location>
        <begin position="508"/>
        <end position="522"/>
    </location>
</feature>
<evidence type="ECO:0000256" key="2">
    <source>
        <dbReference type="ARBA" id="ARBA00023186"/>
    </source>
</evidence>
<evidence type="ECO:0000256" key="1">
    <source>
        <dbReference type="ARBA" id="ARBA00022988"/>
    </source>
</evidence>
<evidence type="ECO:0000256" key="4">
    <source>
        <dbReference type="SAM" id="MobiDB-lite"/>
    </source>
</evidence>
<accession>A0ABD3M1M1</accession>
<dbReference type="Gene3D" id="1.10.4190.10">
    <property type="entry name" value="Urease accessory protein UreF"/>
    <property type="match status" value="1"/>
</dbReference>
<dbReference type="AlphaFoldDB" id="A0ABD3M1M1"/>
<proteinExistence type="inferred from homology"/>
<dbReference type="PANTHER" id="PTHR33620:SF1">
    <property type="entry name" value="UREASE ACCESSORY PROTEIN F"/>
    <property type="match status" value="1"/>
</dbReference>
<comment type="caution">
    <text evidence="5">The sequence shown here is derived from an EMBL/GenBank/DDBJ whole genome shotgun (WGS) entry which is preliminary data.</text>
</comment>
<sequence>MIRPLVNAISVAEANSYRSVKKVYFRCKYGTPSTPSFRSVPKNRWSSKRCSFATITSPLTSPSLDQATLASDKLVDDETATLFTNNLLSTTSRNNHLTQQYSHQCGHGKIVALSLPSTSPSSPISTHLTELRHSSPMRLVPSRRTHPPHLSHNPTQQNYEAALLHLSSYGGGLVPGDSLRLDIDVRGNGAVLCILTQGGQRIYRPGERFRMPTSYFHGEVASISQNDVQNHRNNGFGPSSKLCQSTIQCVVEPGSTLLYLPDPTVPYYQSSFGERREFTCQYDGASMGSIIAVDWYSCGRLFSAGMEAERWAFEYLSTRTDFFVVEKGPLHHPMQNTRPDLIESVIFDNKVSKSKDSTIPTSAATAFGKNFNSMATLLLHGPNSITVANRAKILSRKFISGHTRVRTELTFGDEIQDVEVENEELDKLLVSLGGRVMFSITPIEKSKGQFSQQTHMVRILAESNEDIYRVLHYCLKPCSQYLGGLEPYQERIHSSRTVAKRSHVVNRHRQDTEVKQSRRESPTKPNLNSIANHLIFGNEKPDISFKGDAWFRLCTLSDSALPVGSFAHSLGVEAASQMKLFTNEGSIDEKQKKLTETSWSMSNSASSVSEEALADYIHAVSCSHARFSTPLVLAGYSLLVPKSSVDSVDIQQIHQSWYDIDAYVDTLLVCNEPGRQASRDQGLGLLRIVPSFPESTFYHHNDMEPRCNKVSELWERIRRSIDTKMSYSSSPYDSPQQLAYGHAAPIYGILSASLGISPMDSCRVFAFGAARDSVSAAVRLNLIGPTAGLSILDGVGRVAVEKGLAEGLLGMISENMIHGGSSNDELLLEEETRETQLERWLRSVATCAPLMDTVQPVHDLLSLRLFKT</sequence>
<comment type="similarity">
    <text evidence="3">Belongs to the UreF family.</text>
</comment>
<reference evidence="5 6" key="1">
    <citation type="submission" date="2024-10" db="EMBL/GenBank/DDBJ databases">
        <title>Updated reference genomes for cyclostephanoid diatoms.</title>
        <authorList>
            <person name="Roberts W.R."/>
            <person name="Alverson A.J."/>
        </authorList>
    </citation>
    <scope>NUCLEOTIDE SEQUENCE [LARGE SCALE GENOMIC DNA]</scope>
    <source>
        <strain evidence="5 6">AJA232-27</strain>
    </source>
</reference>
<dbReference type="Pfam" id="PF01774">
    <property type="entry name" value="UreD"/>
    <property type="match status" value="1"/>
</dbReference>
<dbReference type="HAMAP" id="MF_01384">
    <property type="entry name" value="UreD"/>
    <property type="match status" value="1"/>
</dbReference>
<feature type="region of interest" description="Disordered" evidence="4">
    <location>
        <begin position="496"/>
        <end position="525"/>
    </location>
</feature>
<organism evidence="5 6">
    <name type="scientific">Discostella pseudostelligera</name>
    <dbReference type="NCBI Taxonomy" id="259834"/>
    <lineage>
        <taxon>Eukaryota</taxon>
        <taxon>Sar</taxon>
        <taxon>Stramenopiles</taxon>
        <taxon>Ochrophyta</taxon>
        <taxon>Bacillariophyta</taxon>
        <taxon>Coscinodiscophyceae</taxon>
        <taxon>Thalassiosirophycidae</taxon>
        <taxon>Stephanodiscales</taxon>
        <taxon>Stephanodiscaceae</taxon>
        <taxon>Discostella</taxon>
    </lineage>
</organism>
<feature type="compositionally biased region" description="Basic residues" evidence="4">
    <location>
        <begin position="498"/>
        <end position="507"/>
    </location>
</feature>
<dbReference type="InterPro" id="IPR002639">
    <property type="entry name" value="UreF"/>
</dbReference>
<name>A0ABD3M1M1_9STRA</name>
<evidence type="ECO:0000313" key="6">
    <source>
        <dbReference type="Proteomes" id="UP001530293"/>
    </source>
</evidence>
<keyword evidence="1" id="KW-0996">Nickel insertion</keyword>
<keyword evidence="6" id="KW-1185">Reference proteome</keyword>
<dbReference type="Proteomes" id="UP001530293">
    <property type="component" value="Unassembled WGS sequence"/>
</dbReference>
<dbReference type="PANTHER" id="PTHR33620">
    <property type="entry name" value="UREASE ACCESSORY PROTEIN F"/>
    <property type="match status" value="1"/>
</dbReference>
<keyword evidence="2" id="KW-0143">Chaperone</keyword>
<dbReference type="InterPro" id="IPR038277">
    <property type="entry name" value="UreF_sf"/>
</dbReference>
<dbReference type="EMBL" id="JALLBG020000247">
    <property type="protein sequence ID" value="KAL3757894.1"/>
    <property type="molecule type" value="Genomic_DNA"/>
</dbReference>